<reference evidence="2 3" key="1">
    <citation type="journal article" date="2024" name="Nat. Commun.">
        <title>Phylogenomics reveals the evolutionary origins of lichenization in chlorophyte algae.</title>
        <authorList>
            <person name="Puginier C."/>
            <person name="Libourel C."/>
            <person name="Otte J."/>
            <person name="Skaloud P."/>
            <person name="Haon M."/>
            <person name="Grisel S."/>
            <person name="Petersen M."/>
            <person name="Berrin J.G."/>
            <person name="Delaux P.M."/>
            <person name="Dal Grande F."/>
            <person name="Keller J."/>
        </authorList>
    </citation>
    <scope>NUCLEOTIDE SEQUENCE [LARGE SCALE GENOMIC DNA]</scope>
    <source>
        <strain evidence="2 3">SAG 2523</strain>
    </source>
</reference>
<feature type="region of interest" description="Disordered" evidence="1">
    <location>
        <begin position="126"/>
        <end position="165"/>
    </location>
</feature>
<proteinExistence type="predicted"/>
<protein>
    <submittedName>
        <fullName evidence="2">Uncharacterized protein</fullName>
    </submittedName>
</protein>
<comment type="caution">
    <text evidence="2">The sequence shown here is derived from an EMBL/GenBank/DDBJ whole genome shotgun (WGS) entry which is preliminary data.</text>
</comment>
<evidence type="ECO:0000313" key="2">
    <source>
        <dbReference type="EMBL" id="KAK9847741.1"/>
    </source>
</evidence>
<feature type="compositionally biased region" description="Basic and acidic residues" evidence="1">
    <location>
        <begin position="130"/>
        <end position="154"/>
    </location>
</feature>
<sequence length="165" mass="17906">MLLALQSALQQPKRLNMRTAPGQFQTAVPADRSNSRPIDRKSLTRRLHSITNPKPEDKKRIRGFLGTVLKYTASGLIFYTVASFAAGRGNQLQSEASQFGRQAASSISAGASTVADVTQQGASVVATKAGEAKDAVQEKLQSDEERLKKEEEARKSKKKGPFGLF</sequence>
<organism evidence="2 3">
    <name type="scientific">Apatococcus fuscideae</name>
    <dbReference type="NCBI Taxonomy" id="2026836"/>
    <lineage>
        <taxon>Eukaryota</taxon>
        <taxon>Viridiplantae</taxon>
        <taxon>Chlorophyta</taxon>
        <taxon>core chlorophytes</taxon>
        <taxon>Trebouxiophyceae</taxon>
        <taxon>Chlorellales</taxon>
        <taxon>Chlorellaceae</taxon>
        <taxon>Apatococcus</taxon>
    </lineage>
</organism>
<dbReference type="Proteomes" id="UP001485043">
    <property type="component" value="Unassembled WGS sequence"/>
</dbReference>
<keyword evidence="3" id="KW-1185">Reference proteome</keyword>
<feature type="compositionally biased region" description="Basic residues" evidence="1">
    <location>
        <begin position="155"/>
        <end position="165"/>
    </location>
</feature>
<dbReference type="EMBL" id="JALJOV010001447">
    <property type="protein sequence ID" value="KAK9847741.1"/>
    <property type="molecule type" value="Genomic_DNA"/>
</dbReference>
<evidence type="ECO:0000313" key="3">
    <source>
        <dbReference type="Proteomes" id="UP001485043"/>
    </source>
</evidence>
<evidence type="ECO:0000256" key="1">
    <source>
        <dbReference type="SAM" id="MobiDB-lite"/>
    </source>
</evidence>
<name>A0AAW1SLA4_9CHLO</name>
<accession>A0AAW1SLA4</accession>
<gene>
    <name evidence="2" type="ORF">WJX84_005008</name>
</gene>
<dbReference type="AlphaFoldDB" id="A0AAW1SLA4"/>